<evidence type="ECO:0000256" key="4">
    <source>
        <dbReference type="ARBA" id="ARBA00012483"/>
    </source>
</evidence>
<dbReference type="GO" id="GO:0016020">
    <property type="term" value="C:membrane"/>
    <property type="evidence" value="ECO:0007669"/>
    <property type="project" value="UniProtKB-SubCell"/>
</dbReference>
<dbReference type="Gene3D" id="3.30.40.10">
    <property type="entry name" value="Zinc/RING finger domain, C3HC4 (zinc finger)"/>
    <property type="match status" value="1"/>
</dbReference>
<evidence type="ECO:0000256" key="5">
    <source>
        <dbReference type="ARBA" id="ARBA00022679"/>
    </source>
</evidence>
<evidence type="ECO:0000313" key="20">
    <source>
        <dbReference type="Proteomes" id="UP000652761"/>
    </source>
</evidence>
<protein>
    <recommendedName>
        <fullName evidence="4">RING-type E3 ubiquitin transferase</fullName>
        <ecNumber evidence="4">2.3.2.27</ecNumber>
    </recommendedName>
</protein>
<feature type="compositionally biased region" description="Basic and acidic residues" evidence="16">
    <location>
        <begin position="237"/>
        <end position="249"/>
    </location>
</feature>
<dbReference type="CDD" id="cd16461">
    <property type="entry name" value="RING-H2_EL5-like"/>
    <property type="match status" value="1"/>
</dbReference>
<dbReference type="OrthoDB" id="9984778at2759"/>
<keyword evidence="8" id="KW-0732">Signal</keyword>
<dbReference type="PROSITE" id="PS50089">
    <property type="entry name" value="ZF_RING_2"/>
    <property type="match status" value="1"/>
</dbReference>
<comment type="catalytic activity">
    <reaction evidence="1">
        <text>S-ubiquitinyl-[E2 ubiquitin-conjugating enzyme]-L-cysteine + [acceptor protein]-L-lysine = [E2 ubiquitin-conjugating enzyme]-L-cysteine + N(6)-ubiquitinyl-[acceptor protein]-L-lysine.</text>
        <dbReference type="EC" id="2.3.2.27"/>
    </reaction>
</comment>
<dbReference type="SMART" id="SM00184">
    <property type="entry name" value="RING"/>
    <property type="match status" value="1"/>
</dbReference>
<evidence type="ECO:0000256" key="9">
    <source>
        <dbReference type="ARBA" id="ARBA00022771"/>
    </source>
</evidence>
<organism evidence="19 20">
    <name type="scientific">Colocasia esculenta</name>
    <name type="common">Wild taro</name>
    <name type="synonym">Arum esculentum</name>
    <dbReference type="NCBI Taxonomy" id="4460"/>
    <lineage>
        <taxon>Eukaryota</taxon>
        <taxon>Viridiplantae</taxon>
        <taxon>Streptophyta</taxon>
        <taxon>Embryophyta</taxon>
        <taxon>Tracheophyta</taxon>
        <taxon>Spermatophyta</taxon>
        <taxon>Magnoliopsida</taxon>
        <taxon>Liliopsida</taxon>
        <taxon>Araceae</taxon>
        <taxon>Aroideae</taxon>
        <taxon>Colocasieae</taxon>
        <taxon>Colocasia</taxon>
    </lineage>
</organism>
<evidence type="ECO:0000256" key="16">
    <source>
        <dbReference type="SAM" id="MobiDB-lite"/>
    </source>
</evidence>
<feature type="region of interest" description="Disordered" evidence="16">
    <location>
        <begin position="237"/>
        <end position="280"/>
    </location>
</feature>
<dbReference type="GO" id="GO:0061630">
    <property type="term" value="F:ubiquitin protein ligase activity"/>
    <property type="evidence" value="ECO:0007669"/>
    <property type="project" value="UniProtKB-EC"/>
</dbReference>
<evidence type="ECO:0000256" key="15">
    <source>
        <dbReference type="PROSITE-ProRule" id="PRU00175"/>
    </source>
</evidence>
<evidence type="ECO:0000256" key="8">
    <source>
        <dbReference type="ARBA" id="ARBA00022729"/>
    </source>
</evidence>
<feature type="region of interest" description="Disordered" evidence="16">
    <location>
        <begin position="205"/>
        <end position="225"/>
    </location>
</feature>
<comment type="similarity">
    <text evidence="14">Belongs to the RING-type zinc finger family. ATL subfamily.</text>
</comment>
<feature type="domain" description="RING-type" evidence="18">
    <location>
        <begin position="149"/>
        <end position="191"/>
    </location>
</feature>
<evidence type="ECO:0000256" key="17">
    <source>
        <dbReference type="SAM" id="Phobius"/>
    </source>
</evidence>
<evidence type="ECO:0000256" key="2">
    <source>
        <dbReference type="ARBA" id="ARBA00004167"/>
    </source>
</evidence>
<keyword evidence="10" id="KW-0833">Ubl conjugation pathway</keyword>
<evidence type="ECO:0000313" key="19">
    <source>
        <dbReference type="EMBL" id="MQL69138.1"/>
    </source>
</evidence>
<dbReference type="UniPathway" id="UPA00143"/>
<keyword evidence="12 17" id="KW-1133">Transmembrane helix</keyword>
<feature type="region of interest" description="Disordered" evidence="16">
    <location>
        <begin position="308"/>
        <end position="341"/>
    </location>
</feature>
<keyword evidence="9 15" id="KW-0863">Zinc-finger</keyword>
<dbReference type="InterPro" id="IPR001841">
    <property type="entry name" value="Znf_RING"/>
</dbReference>
<evidence type="ECO:0000256" key="3">
    <source>
        <dbReference type="ARBA" id="ARBA00004906"/>
    </source>
</evidence>
<dbReference type="EMBL" id="NMUH01000029">
    <property type="protein sequence ID" value="MQL69138.1"/>
    <property type="molecule type" value="Genomic_DNA"/>
</dbReference>
<comment type="subcellular location">
    <subcellularLocation>
        <location evidence="2">Membrane</location>
        <topology evidence="2">Single-pass membrane protein</topology>
    </subcellularLocation>
</comment>
<dbReference type="Pfam" id="PF13639">
    <property type="entry name" value="zf-RING_2"/>
    <property type="match status" value="1"/>
</dbReference>
<dbReference type="FunFam" id="3.30.40.10:FF:000285">
    <property type="entry name" value="RING-H2 finger protein ATL43"/>
    <property type="match status" value="1"/>
</dbReference>
<sequence>MASPVDQSQPTWIPPYETIKDCSQGFCSIYCPQWCYIIFPPPPPLGLSSSEEPSSSASTLSPLVIAVIGILASALLLVAYYAIISKYCTRIDAIRRRLQGREASLGRDDTPGLWYAPAANGGLDEGVIKSIGQFRYRSGEGPVEDGGDCSVCLGEFRDGEGLRLLPKCSHAFHVACIDHWLRSHATCPLCRAAVVSPCAAAAPLPTPPPTAPQEQPTGTTLQDIPQDAVSADDIVESGRDGEASDHGGLERAPPVPKSGASNRGDIVLEFGDDRGSQPIRRSFSMDASRLSRVCVADVLGLDMETAMDEEDMGSTSRGCRTGHDAGKEGCRAPRRPYPAAGPVAMKRSFSSGRFCFTRQGKGSHGGIHGSILPI</sequence>
<keyword evidence="7" id="KW-0479">Metal-binding</keyword>
<dbReference type="GO" id="GO:0016567">
    <property type="term" value="P:protein ubiquitination"/>
    <property type="evidence" value="ECO:0007669"/>
    <property type="project" value="UniProtKB-UniPathway"/>
</dbReference>
<proteinExistence type="inferred from homology"/>
<keyword evidence="6 17" id="KW-0812">Transmembrane</keyword>
<dbReference type="EC" id="2.3.2.27" evidence="4"/>
<dbReference type="PANTHER" id="PTHR46913:SF22">
    <property type="entry name" value="RING-TYPE E3 UBIQUITIN TRANSFERASE"/>
    <property type="match status" value="1"/>
</dbReference>
<keyword evidence="11" id="KW-0862">Zinc</keyword>
<comment type="caution">
    <text evidence="19">The sequence shown here is derived from an EMBL/GenBank/DDBJ whole genome shotgun (WGS) entry which is preliminary data.</text>
</comment>
<feature type="transmembrane region" description="Helical" evidence="17">
    <location>
        <begin position="63"/>
        <end position="83"/>
    </location>
</feature>
<name>A0A843TB00_COLES</name>
<evidence type="ECO:0000256" key="14">
    <source>
        <dbReference type="ARBA" id="ARBA00024209"/>
    </source>
</evidence>
<evidence type="ECO:0000256" key="10">
    <source>
        <dbReference type="ARBA" id="ARBA00022786"/>
    </source>
</evidence>
<reference evidence="19" key="1">
    <citation type="submission" date="2017-07" db="EMBL/GenBank/DDBJ databases">
        <title>Taro Niue Genome Assembly and Annotation.</title>
        <authorList>
            <person name="Atibalentja N."/>
            <person name="Keating K."/>
            <person name="Fields C.J."/>
        </authorList>
    </citation>
    <scope>NUCLEOTIDE SEQUENCE</scope>
    <source>
        <strain evidence="19">Niue_2</strain>
        <tissue evidence="19">Leaf</tissue>
    </source>
</reference>
<dbReference type="InterPro" id="IPR013083">
    <property type="entry name" value="Znf_RING/FYVE/PHD"/>
</dbReference>
<evidence type="ECO:0000256" key="11">
    <source>
        <dbReference type="ARBA" id="ARBA00022833"/>
    </source>
</evidence>
<keyword evidence="20" id="KW-1185">Reference proteome</keyword>
<evidence type="ECO:0000256" key="1">
    <source>
        <dbReference type="ARBA" id="ARBA00000900"/>
    </source>
</evidence>
<dbReference type="Proteomes" id="UP000652761">
    <property type="component" value="Unassembled WGS sequence"/>
</dbReference>
<evidence type="ECO:0000259" key="18">
    <source>
        <dbReference type="PROSITE" id="PS50089"/>
    </source>
</evidence>
<feature type="compositionally biased region" description="Basic and acidic residues" evidence="16">
    <location>
        <begin position="321"/>
        <end position="331"/>
    </location>
</feature>
<accession>A0A843TB00</accession>
<dbReference type="SUPFAM" id="SSF57850">
    <property type="entry name" value="RING/U-box"/>
    <property type="match status" value="1"/>
</dbReference>
<comment type="pathway">
    <text evidence="3">Protein modification; protein ubiquitination.</text>
</comment>
<keyword evidence="5" id="KW-0808">Transferase</keyword>
<dbReference type="InterPro" id="IPR044600">
    <property type="entry name" value="ATL1/ATL16-like"/>
</dbReference>
<evidence type="ECO:0000256" key="6">
    <source>
        <dbReference type="ARBA" id="ARBA00022692"/>
    </source>
</evidence>
<dbReference type="GO" id="GO:0008270">
    <property type="term" value="F:zinc ion binding"/>
    <property type="evidence" value="ECO:0007669"/>
    <property type="project" value="UniProtKB-KW"/>
</dbReference>
<dbReference type="AlphaFoldDB" id="A0A843TB00"/>
<evidence type="ECO:0000256" key="7">
    <source>
        <dbReference type="ARBA" id="ARBA00022723"/>
    </source>
</evidence>
<gene>
    <name evidence="19" type="ORF">Taro_001403</name>
</gene>
<dbReference type="PANTHER" id="PTHR46913">
    <property type="entry name" value="RING-H2 FINGER PROTEIN ATL16"/>
    <property type="match status" value="1"/>
</dbReference>
<keyword evidence="13 17" id="KW-0472">Membrane</keyword>
<evidence type="ECO:0000256" key="13">
    <source>
        <dbReference type="ARBA" id="ARBA00023136"/>
    </source>
</evidence>
<evidence type="ECO:0000256" key="12">
    <source>
        <dbReference type="ARBA" id="ARBA00022989"/>
    </source>
</evidence>